<dbReference type="Gene3D" id="1.25.40.10">
    <property type="entry name" value="Tetratricopeptide repeat domain"/>
    <property type="match status" value="1"/>
</dbReference>
<reference evidence="7" key="2">
    <citation type="submission" date="2020-11" db="EMBL/GenBank/DDBJ databases">
        <authorList>
            <person name="McCartney M.A."/>
            <person name="Auch B."/>
            <person name="Kono T."/>
            <person name="Mallez S."/>
            <person name="Becker A."/>
            <person name="Gohl D.M."/>
            <person name="Silverstein K.A.T."/>
            <person name="Koren S."/>
            <person name="Bechman K.B."/>
            <person name="Herman A."/>
            <person name="Abrahante J.E."/>
            <person name="Garbe J."/>
        </authorList>
    </citation>
    <scope>NUCLEOTIDE SEQUENCE</scope>
    <source>
        <strain evidence="7">Duluth1</strain>
        <tissue evidence="7">Whole animal</tissue>
    </source>
</reference>
<evidence type="ECO:0000256" key="4">
    <source>
        <dbReference type="ARBA" id="ARBA00022803"/>
    </source>
</evidence>
<dbReference type="EMBL" id="JAIWYP010000001">
    <property type="protein sequence ID" value="KAH3889642.1"/>
    <property type="molecule type" value="Genomic_DNA"/>
</dbReference>
<evidence type="ECO:0000313" key="7">
    <source>
        <dbReference type="EMBL" id="KAH3889642.1"/>
    </source>
</evidence>
<evidence type="ECO:0000259" key="6">
    <source>
        <dbReference type="Pfam" id="PF23322"/>
    </source>
</evidence>
<organism evidence="7 8">
    <name type="scientific">Dreissena polymorpha</name>
    <name type="common">Zebra mussel</name>
    <name type="synonym">Mytilus polymorpha</name>
    <dbReference type="NCBI Taxonomy" id="45954"/>
    <lineage>
        <taxon>Eukaryota</taxon>
        <taxon>Metazoa</taxon>
        <taxon>Spiralia</taxon>
        <taxon>Lophotrochozoa</taxon>
        <taxon>Mollusca</taxon>
        <taxon>Bivalvia</taxon>
        <taxon>Autobranchia</taxon>
        <taxon>Heteroconchia</taxon>
        <taxon>Euheterodonta</taxon>
        <taxon>Imparidentia</taxon>
        <taxon>Neoheterodontei</taxon>
        <taxon>Myida</taxon>
        <taxon>Dreissenoidea</taxon>
        <taxon>Dreissenidae</taxon>
        <taxon>Dreissena</taxon>
    </lineage>
</organism>
<dbReference type="SUPFAM" id="SSF48452">
    <property type="entry name" value="TPR-like"/>
    <property type="match status" value="1"/>
</dbReference>
<dbReference type="InterPro" id="IPR046357">
    <property type="entry name" value="PPIase_dom_sf"/>
</dbReference>
<dbReference type="SMART" id="SM00028">
    <property type="entry name" value="TPR"/>
    <property type="match status" value="3"/>
</dbReference>
<dbReference type="AlphaFoldDB" id="A0A9D4N4N9"/>
<keyword evidence="4 5" id="KW-0802">TPR repeat</keyword>
<keyword evidence="2" id="KW-0963">Cytoplasm</keyword>
<dbReference type="PANTHER" id="PTHR11242:SF0">
    <property type="entry name" value="TPR_REGION DOMAIN-CONTAINING PROTEIN"/>
    <property type="match status" value="1"/>
</dbReference>
<evidence type="ECO:0000256" key="5">
    <source>
        <dbReference type="PROSITE-ProRule" id="PRU00339"/>
    </source>
</evidence>
<dbReference type="InterPro" id="IPR039663">
    <property type="entry name" value="AIP/AIPL1/TTC9"/>
</dbReference>
<dbReference type="GO" id="GO:0005737">
    <property type="term" value="C:cytoplasm"/>
    <property type="evidence" value="ECO:0007669"/>
    <property type="project" value="UniProtKB-SubCell"/>
</dbReference>
<accession>A0A9D4N4N9</accession>
<dbReference type="SUPFAM" id="SSF54534">
    <property type="entry name" value="FKBP-like"/>
    <property type="match status" value="1"/>
</dbReference>
<dbReference type="PANTHER" id="PTHR11242">
    <property type="entry name" value="ARYL HYDROCARBON RECEPTOR INTERACTING PROTEIN RELATED"/>
    <property type="match status" value="1"/>
</dbReference>
<evidence type="ECO:0000256" key="2">
    <source>
        <dbReference type="ARBA" id="ARBA00022490"/>
    </source>
</evidence>
<proteinExistence type="predicted"/>
<name>A0A9D4N4N9_DREPO</name>
<sequence length="330" mass="38306">MAEIFAQLQQKGILKKILYAGEGLSPDYKDGTKIFFHYKTTKCDEEKTVIDNSRHYDKPMEMILGKKFKLEVWEELIKTMRVKEIAEFIVDQKHVDQYALVSKQLRGIFSKNPKKHAENGHCCGMMAMSEHGLGYADLDELVKNPQPLTFTMEVLSVHKPDSFEKEVWTLNDDEKIKRLDTLQADGKVLVKDRKYHEAADKYSEAVGILEQLEMKEKPGDPEWHELEDRKIVFLSNFSECKLQIGDFYPVIEHTSTVLKRQPDNVKALFRRAKAHMGAWNPEEAKSDFERVMELDPSLTKTVKKLLHDIEELQKAKDEEDKKKLQGMFAK</sequence>
<dbReference type="InterPro" id="IPR011990">
    <property type="entry name" value="TPR-like_helical_dom_sf"/>
</dbReference>
<dbReference type="OrthoDB" id="5829758at2759"/>
<dbReference type="PROSITE" id="PS50005">
    <property type="entry name" value="TPR"/>
    <property type="match status" value="1"/>
</dbReference>
<keyword evidence="3" id="KW-0677">Repeat</keyword>
<evidence type="ECO:0000256" key="1">
    <source>
        <dbReference type="ARBA" id="ARBA00004496"/>
    </source>
</evidence>
<dbReference type="Proteomes" id="UP000828390">
    <property type="component" value="Unassembled WGS sequence"/>
</dbReference>
<feature type="repeat" description="TPR" evidence="5">
    <location>
        <begin position="265"/>
        <end position="298"/>
    </location>
</feature>
<evidence type="ECO:0000256" key="3">
    <source>
        <dbReference type="ARBA" id="ARBA00022737"/>
    </source>
</evidence>
<keyword evidence="8" id="KW-1185">Reference proteome</keyword>
<dbReference type="Pfam" id="PF23322">
    <property type="entry name" value="PPIase_AIP"/>
    <property type="match status" value="1"/>
</dbReference>
<feature type="domain" description="AIP/AIPL N-terminal FKBP-type PPIase" evidence="6">
    <location>
        <begin position="27"/>
        <end position="154"/>
    </location>
</feature>
<comment type="subcellular location">
    <subcellularLocation>
        <location evidence="1">Cytoplasm</location>
    </subcellularLocation>
</comment>
<dbReference type="GO" id="GO:0003755">
    <property type="term" value="F:peptidyl-prolyl cis-trans isomerase activity"/>
    <property type="evidence" value="ECO:0007669"/>
    <property type="project" value="InterPro"/>
</dbReference>
<gene>
    <name evidence="7" type="ORF">DPMN_013702</name>
</gene>
<comment type="caution">
    <text evidence="7">The sequence shown here is derived from an EMBL/GenBank/DDBJ whole genome shotgun (WGS) entry which is preliminary data.</text>
</comment>
<dbReference type="InterPro" id="IPR019734">
    <property type="entry name" value="TPR_rpt"/>
</dbReference>
<protein>
    <recommendedName>
        <fullName evidence="6">AIP/AIPL N-terminal FKBP-type PPIase domain-containing protein</fullName>
    </recommendedName>
</protein>
<dbReference type="FunFam" id="1.25.40.10:FF:000052">
    <property type="entry name" value="Aryl-hydrocarbon-interacting protein-like 1"/>
    <property type="match status" value="1"/>
</dbReference>
<reference evidence="7" key="1">
    <citation type="journal article" date="2019" name="bioRxiv">
        <title>The Genome of the Zebra Mussel, Dreissena polymorpha: A Resource for Invasive Species Research.</title>
        <authorList>
            <person name="McCartney M.A."/>
            <person name="Auch B."/>
            <person name="Kono T."/>
            <person name="Mallez S."/>
            <person name="Zhang Y."/>
            <person name="Obille A."/>
            <person name="Becker A."/>
            <person name="Abrahante J.E."/>
            <person name="Garbe J."/>
            <person name="Badalamenti J.P."/>
            <person name="Herman A."/>
            <person name="Mangelson H."/>
            <person name="Liachko I."/>
            <person name="Sullivan S."/>
            <person name="Sone E.D."/>
            <person name="Koren S."/>
            <person name="Silverstein K.A.T."/>
            <person name="Beckman K.B."/>
            <person name="Gohl D.M."/>
        </authorList>
    </citation>
    <scope>NUCLEOTIDE SEQUENCE</scope>
    <source>
        <strain evidence="7">Duluth1</strain>
        <tissue evidence="7">Whole animal</tissue>
    </source>
</reference>
<dbReference type="Gene3D" id="3.10.50.40">
    <property type="match status" value="1"/>
</dbReference>
<evidence type="ECO:0000313" key="8">
    <source>
        <dbReference type="Proteomes" id="UP000828390"/>
    </source>
</evidence>
<dbReference type="InterPro" id="IPR056277">
    <property type="entry name" value="PPIase_AIP"/>
</dbReference>